<keyword evidence="5" id="KW-0998">Cell outer membrane</keyword>
<evidence type="ECO:0000256" key="1">
    <source>
        <dbReference type="ARBA" id="ARBA00004442"/>
    </source>
</evidence>
<protein>
    <recommendedName>
        <fullName evidence="8">Transporter</fullName>
    </recommendedName>
</protein>
<evidence type="ECO:0000313" key="6">
    <source>
        <dbReference type="EMBL" id="PZR08030.1"/>
    </source>
</evidence>
<organism evidence="6 7">
    <name type="scientific">Archangium gephyra</name>
    <dbReference type="NCBI Taxonomy" id="48"/>
    <lineage>
        <taxon>Bacteria</taxon>
        <taxon>Pseudomonadati</taxon>
        <taxon>Myxococcota</taxon>
        <taxon>Myxococcia</taxon>
        <taxon>Myxococcales</taxon>
        <taxon>Cystobacterineae</taxon>
        <taxon>Archangiaceae</taxon>
        <taxon>Archangium</taxon>
    </lineage>
</organism>
<dbReference type="PANTHER" id="PTHR30026">
    <property type="entry name" value="OUTER MEMBRANE PROTEIN TOLC"/>
    <property type="match status" value="1"/>
</dbReference>
<dbReference type="PANTHER" id="PTHR30026:SF21">
    <property type="entry name" value="SLR1270 PROTEIN"/>
    <property type="match status" value="1"/>
</dbReference>
<dbReference type="GO" id="GO:0015562">
    <property type="term" value="F:efflux transmembrane transporter activity"/>
    <property type="evidence" value="ECO:0007669"/>
    <property type="project" value="InterPro"/>
</dbReference>
<dbReference type="GO" id="GO:0015288">
    <property type="term" value="F:porin activity"/>
    <property type="evidence" value="ECO:0007669"/>
    <property type="project" value="TreeGrafter"/>
</dbReference>
<sequence length="457" mass="50249">MTPYLFVVVALASDVSSPLSLGEVLSSADAMFPQLTAARADVDAAEAEVLSSDGAFDPLWKTSATGVPVSGYPQVRVDSVIEAPTPLWGARFFGGYRYGAGKFQTYYGGRETWTGGELRAGAAVPILRNGPIDRRRANQARAELGRAIAGFSVEQQRIELARMATVRYWEWVAAGQRREIARELLKIAVDRNKQLESRTGAGDVARFDQQDNLRALVQREQLLVASQRSLDQAAFELSLYLRDENGDPLMPLETQLPNALPRPAELEAPAPDEVLARRPDYQRMLNQKKQAEVELRFAKNQLLPALDIAGVVSQDLGVSPRPEADSLGKTEVEVSALLEVPLLYRAPIGRVRAAEAALARVNAQLRFAGDRVSVDLRDAKNALDAAAQRIEWARQEVEVSQKLENGERTRFDLGDSTQFLVNLREQTTVEAQLREVDAVLDAHRARANLLAASAQMP</sequence>
<evidence type="ECO:0000256" key="2">
    <source>
        <dbReference type="ARBA" id="ARBA00022452"/>
    </source>
</evidence>
<keyword evidence="2" id="KW-1134">Transmembrane beta strand</keyword>
<evidence type="ECO:0000256" key="3">
    <source>
        <dbReference type="ARBA" id="ARBA00022692"/>
    </source>
</evidence>
<dbReference type="InterPro" id="IPR051906">
    <property type="entry name" value="TolC-like"/>
</dbReference>
<proteinExistence type="predicted"/>
<evidence type="ECO:0000256" key="4">
    <source>
        <dbReference type="ARBA" id="ARBA00023136"/>
    </source>
</evidence>
<dbReference type="AlphaFoldDB" id="A0A2W5SYJ7"/>
<keyword evidence="4" id="KW-0472">Membrane</keyword>
<evidence type="ECO:0008006" key="8">
    <source>
        <dbReference type="Google" id="ProtNLM"/>
    </source>
</evidence>
<comment type="caution">
    <text evidence="6">The sequence shown here is derived from an EMBL/GenBank/DDBJ whole genome shotgun (WGS) entry which is preliminary data.</text>
</comment>
<dbReference type="Gene3D" id="1.20.1600.10">
    <property type="entry name" value="Outer membrane efflux proteins (OEP)"/>
    <property type="match status" value="1"/>
</dbReference>
<accession>A0A2W5SYJ7</accession>
<dbReference type="SUPFAM" id="SSF56954">
    <property type="entry name" value="Outer membrane efflux proteins (OEP)"/>
    <property type="match status" value="1"/>
</dbReference>
<reference evidence="6 7" key="1">
    <citation type="submission" date="2017-08" db="EMBL/GenBank/DDBJ databases">
        <title>Infants hospitalized years apart are colonized by the same room-sourced microbial strains.</title>
        <authorList>
            <person name="Brooks B."/>
            <person name="Olm M.R."/>
            <person name="Firek B.A."/>
            <person name="Baker R."/>
            <person name="Thomas B.C."/>
            <person name="Morowitz M.J."/>
            <person name="Banfield J.F."/>
        </authorList>
    </citation>
    <scope>NUCLEOTIDE SEQUENCE [LARGE SCALE GENOMIC DNA]</scope>
    <source>
        <strain evidence="6">S2_003_000_R2_14</strain>
    </source>
</reference>
<name>A0A2W5SYJ7_9BACT</name>
<evidence type="ECO:0000313" key="7">
    <source>
        <dbReference type="Proteomes" id="UP000249061"/>
    </source>
</evidence>
<evidence type="ECO:0000256" key="5">
    <source>
        <dbReference type="ARBA" id="ARBA00023237"/>
    </source>
</evidence>
<dbReference type="GO" id="GO:0009279">
    <property type="term" value="C:cell outer membrane"/>
    <property type="evidence" value="ECO:0007669"/>
    <property type="project" value="UniProtKB-SubCell"/>
</dbReference>
<gene>
    <name evidence="6" type="ORF">DI536_25680</name>
</gene>
<dbReference type="Proteomes" id="UP000249061">
    <property type="component" value="Unassembled WGS sequence"/>
</dbReference>
<comment type="subcellular location">
    <subcellularLocation>
        <location evidence="1">Cell outer membrane</location>
    </subcellularLocation>
</comment>
<dbReference type="EMBL" id="QFQP01000027">
    <property type="protein sequence ID" value="PZR08030.1"/>
    <property type="molecule type" value="Genomic_DNA"/>
</dbReference>
<dbReference type="GO" id="GO:1990281">
    <property type="term" value="C:efflux pump complex"/>
    <property type="evidence" value="ECO:0007669"/>
    <property type="project" value="TreeGrafter"/>
</dbReference>
<keyword evidence="3" id="KW-0812">Transmembrane</keyword>